<accession>A0A8S9TKX3</accession>
<proteinExistence type="predicted"/>
<dbReference type="AlphaFoldDB" id="A0A8S9TKX3"/>
<gene>
    <name evidence="1" type="ORF">GN958_ATG21685</name>
</gene>
<reference evidence="1" key="1">
    <citation type="submission" date="2020-03" db="EMBL/GenBank/DDBJ databases">
        <title>Hybrid Assembly of Korean Phytophthora infestans isolates.</title>
        <authorList>
            <person name="Prokchorchik M."/>
            <person name="Lee Y."/>
            <person name="Seo J."/>
            <person name="Cho J.-H."/>
            <person name="Park Y.-E."/>
            <person name="Jang D.-C."/>
            <person name="Im J.-S."/>
            <person name="Choi J.-G."/>
            <person name="Park H.-J."/>
            <person name="Lee G.-B."/>
            <person name="Lee Y.-G."/>
            <person name="Hong S.-Y."/>
            <person name="Cho K."/>
            <person name="Sohn K.H."/>
        </authorList>
    </citation>
    <scope>NUCLEOTIDE SEQUENCE</scope>
    <source>
        <strain evidence="1">KR_2_A2</strain>
    </source>
</reference>
<dbReference type="EMBL" id="JAACNO010002989">
    <property type="protein sequence ID" value="KAF4129130.1"/>
    <property type="molecule type" value="Genomic_DNA"/>
</dbReference>
<sequence length="67" mass="7565">MVRRIGHFYNYWLHEAPLVTKALTAASLFGTGDRMAQHVEAKPAQETEEDHGGLMSASSFRTLRMMI</sequence>
<dbReference type="Proteomes" id="UP000704712">
    <property type="component" value="Unassembled WGS sequence"/>
</dbReference>
<comment type="caution">
    <text evidence="1">The sequence shown here is derived from an EMBL/GenBank/DDBJ whole genome shotgun (WGS) entry which is preliminary data.</text>
</comment>
<name>A0A8S9TKX3_PHYIN</name>
<organism evidence="1 2">
    <name type="scientific">Phytophthora infestans</name>
    <name type="common">Potato late blight agent</name>
    <name type="synonym">Botrytis infestans</name>
    <dbReference type="NCBI Taxonomy" id="4787"/>
    <lineage>
        <taxon>Eukaryota</taxon>
        <taxon>Sar</taxon>
        <taxon>Stramenopiles</taxon>
        <taxon>Oomycota</taxon>
        <taxon>Peronosporomycetes</taxon>
        <taxon>Peronosporales</taxon>
        <taxon>Peronosporaceae</taxon>
        <taxon>Phytophthora</taxon>
    </lineage>
</organism>
<evidence type="ECO:0000313" key="1">
    <source>
        <dbReference type="EMBL" id="KAF4129130.1"/>
    </source>
</evidence>
<evidence type="ECO:0000313" key="2">
    <source>
        <dbReference type="Proteomes" id="UP000704712"/>
    </source>
</evidence>
<protein>
    <submittedName>
        <fullName evidence="1">Uncharacterized protein</fullName>
    </submittedName>
</protein>